<evidence type="ECO:0000313" key="3">
    <source>
        <dbReference type="EMBL" id="PBK62028.1"/>
    </source>
</evidence>
<evidence type="ECO:0000256" key="2">
    <source>
        <dbReference type="SAM" id="Phobius"/>
    </source>
</evidence>
<accession>A0A2H3B7L2</accession>
<evidence type="ECO:0000313" key="4">
    <source>
        <dbReference type="Proteomes" id="UP000218334"/>
    </source>
</evidence>
<dbReference type="STRING" id="1076256.A0A2H3B7L2"/>
<keyword evidence="4" id="KW-1185">Reference proteome</keyword>
<keyword evidence="2" id="KW-0812">Transmembrane</keyword>
<feature type="compositionally biased region" description="Low complexity" evidence="1">
    <location>
        <begin position="148"/>
        <end position="159"/>
    </location>
</feature>
<gene>
    <name evidence="3" type="ORF">ARMSODRAFT_614086</name>
</gene>
<keyword evidence="2" id="KW-0472">Membrane</keyword>
<feature type="region of interest" description="Disordered" evidence="1">
    <location>
        <begin position="133"/>
        <end position="159"/>
    </location>
</feature>
<protein>
    <submittedName>
        <fullName evidence="3">Uncharacterized protein</fullName>
    </submittedName>
</protein>
<dbReference type="AlphaFoldDB" id="A0A2H3B7L2"/>
<name>A0A2H3B7L2_9AGAR</name>
<organism evidence="3 4">
    <name type="scientific">Armillaria solidipes</name>
    <dbReference type="NCBI Taxonomy" id="1076256"/>
    <lineage>
        <taxon>Eukaryota</taxon>
        <taxon>Fungi</taxon>
        <taxon>Dikarya</taxon>
        <taxon>Basidiomycota</taxon>
        <taxon>Agaricomycotina</taxon>
        <taxon>Agaricomycetes</taxon>
        <taxon>Agaricomycetidae</taxon>
        <taxon>Agaricales</taxon>
        <taxon>Marasmiineae</taxon>
        <taxon>Physalacriaceae</taxon>
        <taxon>Armillaria</taxon>
    </lineage>
</organism>
<reference evidence="4" key="1">
    <citation type="journal article" date="2017" name="Nat. Ecol. Evol.">
        <title>Genome expansion and lineage-specific genetic innovations in the forest pathogenic fungi Armillaria.</title>
        <authorList>
            <person name="Sipos G."/>
            <person name="Prasanna A.N."/>
            <person name="Walter M.C."/>
            <person name="O'Connor E."/>
            <person name="Balint B."/>
            <person name="Krizsan K."/>
            <person name="Kiss B."/>
            <person name="Hess J."/>
            <person name="Varga T."/>
            <person name="Slot J."/>
            <person name="Riley R."/>
            <person name="Boka B."/>
            <person name="Rigling D."/>
            <person name="Barry K."/>
            <person name="Lee J."/>
            <person name="Mihaltcheva S."/>
            <person name="LaButti K."/>
            <person name="Lipzen A."/>
            <person name="Waldron R."/>
            <person name="Moloney N.M."/>
            <person name="Sperisen C."/>
            <person name="Kredics L."/>
            <person name="Vagvoelgyi C."/>
            <person name="Patrignani A."/>
            <person name="Fitzpatrick D."/>
            <person name="Nagy I."/>
            <person name="Doyle S."/>
            <person name="Anderson J.B."/>
            <person name="Grigoriev I.V."/>
            <person name="Gueldener U."/>
            <person name="Muensterkoetter M."/>
            <person name="Nagy L.G."/>
        </authorList>
    </citation>
    <scope>NUCLEOTIDE SEQUENCE [LARGE SCALE GENOMIC DNA]</scope>
    <source>
        <strain evidence="4">28-4</strain>
    </source>
</reference>
<sequence>MTTRYRPRHFPPPLPPTPIRNQDAFMHTATTLFPNLTNLHGSPYLIILAPFRPLINLLIAISILIYAGFRPTTILEYLPPSLYCLRFMFKIRSLPFPSSDLHVLRRHSAFGIHNIEFSDAPLCRQAEVLLDGNDDSPSSTPLPPTPMPTLLLSTPSTSS</sequence>
<evidence type="ECO:0000256" key="1">
    <source>
        <dbReference type="SAM" id="MobiDB-lite"/>
    </source>
</evidence>
<dbReference type="EMBL" id="KZ293470">
    <property type="protein sequence ID" value="PBK62028.1"/>
    <property type="molecule type" value="Genomic_DNA"/>
</dbReference>
<feature type="transmembrane region" description="Helical" evidence="2">
    <location>
        <begin position="44"/>
        <end position="69"/>
    </location>
</feature>
<dbReference type="Proteomes" id="UP000218334">
    <property type="component" value="Unassembled WGS sequence"/>
</dbReference>
<proteinExistence type="predicted"/>
<keyword evidence="2" id="KW-1133">Transmembrane helix</keyword>